<reference evidence="2" key="1">
    <citation type="submission" date="2022-03" db="EMBL/GenBank/DDBJ databases">
        <title>Identification of a novel bacterium isolated from mangrove sediments.</title>
        <authorList>
            <person name="Pan X."/>
        </authorList>
    </citation>
    <scope>NUCLEOTIDE SEQUENCE</scope>
    <source>
        <strain evidence="2">B2637</strain>
    </source>
</reference>
<dbReference type="EMBL" id="JALHAT010000005">
    <property type="protein sequence ID" value="MCJ1960188.1"/>
    <property type="molecule type" value="Genomic_DNA"/>
</dbReference>
<gene>
    <name evidence="2" type="ORF">MTR65_05820</name>
</gene>
<protein>
    <submittedName>
        <fullName evidence="2">DUF4062 domain-containing protein</fullName>
    </submittedName>
</protein>
<comment type="caution">
    <text evidence="2">The sequence shown here is derived from an EMBL/GenBank/DDBJ whole genome shotgun (WGS) entry which is preliminary data.</text>
</comment>
<feature type="domain" description="DUF4062" evidence="1">
    <location>
        <begin position="7"/>
        <end position="88"/>
    </location>
</feature>
<keyword evidence="3" id="KW-1185">Reference proteome</keyword>
<accession>A0ABT0AAF8</accession>
<organism evidence="2 3">
    <name type="scientific">Novosphingobium mangrovi</name>
    <name type="common">ex Hu et al. 2023</name>
    <dbReference type="NCBI Taxonomy" id="2930094"/>
    <lineage>
        <taxon>Bacteria</taxon>
        <taxon>Pseudomonadati</taxon>
        <taxon>Pseudomonadota</taxon>
        <taxon>Alphaproteobacteria</taxon>
        <taxon>Sphingomonadales</taxon>
        <taxon>Sphingomonadaceae</taxon>
        <taxon>Novosphingobium</taxon>
    </lineage>
</organism>
<dbReference type="RefSeq" id="WP_243798038.1">
    <property type="nucleotide sequence ID" value="NZ_JALHAT010000005.1"/>
</dbReference>
<dbReference type="InterPro" id="IPR025139">
    <property type="entry name" value="DUF4062"/>
</dbReference>
<name>A0ABT0AAF8_9SPHN</name>
<dbReference type="Pfam" id="PF13271">
    <property type="entry name" value="DUF4062"/>
    <property type="match status" value="1"/>
</dbReference>
<evidence type="ECO:0000313" key="2">
    <source>
        <dbReference type="EMBL" id="MCJ1960188.1"/>
    </source>
</evidence>
<dbReference type="Proteomes" id="UP001162802">
    <property type="component" value="Unassembled WGS sequence"/>
</dbReference>
<evidence type="ECO:0000259" key="1">
    <source>
        <dbReference type="Pfam" id="PF13271"/>
    </source>
</evidence>
<proteinExistence type="predicted"/>
<evidence type="ECO:0000313" key="3">
    <source>
        <dbReference type="Proteomes" id="UP001162802"/>
    </source>
</evidence>
<sequence length="321" mass="36257">MSDKKYQVFISSTYADLKEERQILTRAILDMGHIPAGMEMFPASDVEQLGYIKQVIDECDYYVLILGARYGSLDPDGVSFTEREFEYAVATKKTVLVFVHGKMDEIPRGKTDKDEVKYRKLLDFKEKAMTDRLVKIWDTPEKLGSEAILALTKAFKSHPQVGWVRANQIPSHSTVADVLRYREEIDRLKNEIDILMVNNSPSFSDVAGLNHELILHYSNFSRGADYSQAMTYFDFLQLIAPKLHTPGTMTSVRIGVETGLKERFNVSGEPRLNRSEIQDAVLHLVATGHVSMKDGGSAGGTVYQLTDLGVQTWLEMSYTKK</sequence>